<gene>
    <name evidence="1" type="ORF">ENM88_04505</name>
</gene>
<reference evidence="1" key="1">
    <citation type="journal article" date="2020" name="mSystems">
        <title>Genome- and Community-Level Interaction Insights into Carbon Utilization and Element Cycling Functions of Hydrothermarchaeota in Hydrothermal Sediment.</title>
        <authorList>
            <person name="Zhou Z."/>
            <person name="Liu Y."/>
            <person name="Xu W."/>
            <person name="Pan J."/>
            <person name="Luo Z.H."/>
            <person name="Li M."/>
        </authorList>
    </citation>
    <scope>NUCLEOTIDE SEQUENCE [LARGE SCALE GENOMIC DNA]</scope>
    <source>
        <strain evidence="1">SpSt-1125</strain>
    </source>
</reference>
<sequence>MGKRWFLLAALLAAAAAALLTVPPDPVPCTLERVRSARGWSFEELVNLTDARVLVKGNVSVSTGELFTSVVVLKGVSAENYFVYSNASHSMVNFQGVWLAREGGWRVEDTFLYKVLSLALSSERRSSRQQGGVVEVVFEGECGELCQRIFSELKGLAGSAAPSPVRYSGRLRVSGCAPESIVVEFLGDRSASRVSYTVAAFDVEVSARPAGG</sequence>
<dbReference type="AlphaFoldDB" id="A0A7J3X7J1"/>
<evidence type="ECO:0000313" key="1">
    <source>
        <dbReference type="EMBL" id="HHP04995.1"/>
    </source>
</evidence>
<comment type="caution">
    <text evidence="1">The sequence shown here is derived from an EMBL/GenBank/DDBJ whole genome shotgun (WGS) entry which is preliminary data.</text>
</comment>
<evidence type="ECO:0008006" key="2">
    <source>
        <dbReference type="Google" id="ProtNLM"/>
    </source>
</evidence>
<protein>
    <recommendedName>
        <fullName evidence="2">LppX_LprAFG lipoprotein</fullName>
    </recommendedName>
</protein>
<name>A0A7J3X7J1_THEPE</name>
<organism evidence="1">
    <name type="scientific">Thermofilum pendens</name>
    <dbReference type="NCBI Taxonomy" id="2269"/>
    <lineage>
        <taxon>Archaea</taxon>
        <taxon>Thermoproteota</taxon>
        <taxon>Thermoprotei</taxon>
        <taxon>Thermofilales</taxon>
        <taxon>Thermofilaceae</taxon>
        <taxon>Thermofilum</taxon>
    </lineage>
</organism>
<accession>A0A7J3X7J1</accession>
<proteinExistence type="predicted"/>
<dbReference type="EMBL" id="DRZM01000139">
    <property type="protein sequence ID" value="HHP04995.1"/>
    <property type="molecule type" value="Genomic_DNA"/>
</dbReference>